<feature type="domain" description="EF-hand" evidence="2">
    <location>
        <begin position="83"/>
        <end position="118"/>
    </location>
</feature>
<dbReference type="PANTHER" id="PTHR46763">
    <property type="entry name" value="DYNEIN REGULATORY COMPLEX PROTEIN 8"/>
    <property type="match status" value="1"/>
</dbReference>
<organism evidence="3">
    <name type="scientific">Mesocestoides corti</name>
    <name type="common">Flatworm</name>
    <dbReference type="NCBI Taxonomy" id="53468"/>
    <lineage>
        <taxon>Eukaryota</taxon>
        <taxon>Metazoa</taxon>
        <taxon>Spiralia</taxon>
        <taxon>Lophotrochozoa</taxon>
        <taxon>Platyhelminthes</taxon>
        <taxon>Cestoda</taxon>
        <taxon>Eucestoda</taxon>
        <taxon>Cyclophyllidea</taxon>
        <taxon>Mesocestoididae</taxon>
        <taxon>Mesocestoides</taxon>
    </lineage>
</organism>
<dbReference type="GO" id="GO:0005509">
    <property type="term" value="F:calcium ion binding"/>
    <property type="evidence" value="ECO:0007669"/>
    <property type="project" value="InterPro"/>
</dbReference>
<dbReference type="CDD" id="cd00051">
    <property type="entry name" value="EFh"/>
    <property type="match status" value="1"/>
</dbReference>
<dbReference type="WBParaSite" id="MCU_003810-RA">
    <property type="protein sequence ID" value="MCU_003810-RA"/>
    <property type="gene ID" value="MCU_003810"/>
</dbReference>
<dbReference type="SMART" id="SM00054">
    <property type="entry name" value="EFh"/>
    <property type="match status" value="2"/>
</dbReference>
<dbReference type="Pfam" id="PF13405">
    <property type="entry name" value="EF-hand_6"/>
    <property type="match status" value="1"/>
</dbReference>
<accession>A0A5K3EZK8</accession>
<protein>
    <submittedName>
        <fullName evidence="3">EF-hand</fullName>
    </submittedName>
</protein>
<sequence length="155" mass="17719">IELDKLDAKIFEAFDLFDQERNKTIDTRELGTVMRSLGLCPSESEINELMPQLENVPPNGYINYETFLPVIGQILIDESYAPLPEEEIVRAFQTFDPEKTGIVDPEVLEKHMMTKGEVFTREEMDEMLATAVDVQKNGVNYRDFATLLASRTKIN</sequence>
<dbReference type="PANTHER" id="PTHR46763:SF1">
    <property type="entry name" value="DYNEIN REGULATORY COMPLEX PROTEIN 8"/>
    <property type="match status" value="1"/>
</dbReference>
<dbReference type="InterPro" id="IPR002048">
    <property type="entry name" value="EF_hand_dom"/>
</dbReference>
<dbReference type="SUPFAM" id="SSF47473">
    <property type="entry name" value="EF-hand"/>
    <property type="match status" value="1"/>
</dbReference>
<dbReference type="InterPro" id="IPR011992">
    <property type="entry name" value="EF-hand-dom_pair"/>
</dbReference>
<reference evidence="3" key="1">
    <citation type="submission" date="2019-11" db="UniProtKB">
        <authorList>
            <consortium name="WormBaseParasite"/>
        </authorList>
    </citation>
    <scope>IDENTIFICATION</scope>
</reference>
<name>A0A5K3EZK8_MESCO</name>
<evidence type="ECO:0000259" key="2">
    <source>
        <dbReference type="PROSITE" id="PS50222"/>
    </source>
</evidence>
<dbReference type="AlphaFoldDB" id="A0A5K3EZK8"/>
<dbReference type="GO" id="GO:0043226">
    <property type="term" value="C:organelle"/>
    <property type="evidence" value="ECO:0007669"/>
    <property type="project" value="UniProtKB-ARBA"/>
</dbReference>
<dbReference type="PROSITE" id="PS50222">
    <property type="entry name" value="EF_HAND_2"/>
    <property type="match status" value="2"/>
</dbReference>
<evidence type="ECO:0000256" key="1">
    <source>
        <dbReference type="ARBA" id="ARBA00022737"/>
    </source>
</evidence>
<feature type="domain" description="EF-hand" evidence="2">
    <location>
        <begin position="5"/>
        <end position="40"/>
    </location>
</feature>
<dbReference type="FunFam" id="1.10.238.10:FF:000178">
    <property type="entry name" value="Calmodulin-2 A"/>
    <property type="match status" value="1"/>
</dbReference>
<dbReference type="Gene3D" id="1.10.238.10">
    <property type="entry name" value="EF-hand"/>
    <property type="match status" value="2"/>
</dbReference>
<proteinExistence type="predicted"/>
<keyword evidence="1" id="KW-0677">Repeat</keyword>
<evidence type="ECO:0000313" key="3">
    <source>
        <dbReference type="WBParaSite" id="MCU_003810-RA"/>
    </source>
</evidence>